<gene>
    <name evidence="1" type="ORF">QR680_004033</name>
</gene>
<proteinExistence type="predicted"/>
<name>A0AA39LTD2_9BILA</name>
<dbReference type="Proteomes" id="UP001175271">
    <property type="component" value="Unassembled WGS sequence"/>
</dbReference>
<evidence type="ECO:0000313" key="2">
    <source>
        <dbReference type="Proteomes" id="UP001175271"/>
    </source>
</evidence>
<evidence type="ECO:0000313" key="1">
    <source>
        <dbReference type="EMBL" id="KAK0408574.1"/>
    </source>
</evidence>
<keyword evidence="2" id="KW-1185">Reference proteome</keyword>
<reference evidence="1" key="1">
    <citation type="submission" date="2023-06" db="EMBL/GenBank/DDBJ databases">
        <title>Genomic analysis of the entomopathogenic nematode Steinernema hermaphroditum.</title>
        <authorList>
            <person name="Schwarz E.M."/>
            <person name="Heppert J.K."/>
            <person name="Baniya A."/>
            <person name="Schwartz H.T."/>
            <person name="Tan C.-H."/>
            <person name="Antoshechkin I."/>
            <person name="Sternberg P.W."/>
            <person name="Goodrich-Blair H."/>
            <person name="Dillman A.R."/>
        </authorList>
    </citation>
    <scope>NUCLEOTIDE SEQUENCE</scope>
    <source>
        <strain evidence="1">PS9179</strain>
        <tissue evidence="1">Whole animal</tissue>
    </source>
</reference>
<accession>A0AA39LTD2</accession>
<organism evidence="1 2">
    <name type="scientific">Steinernema hermaphroditum</name>
    <dbReference type="NCBI Taxonomy" id="289476"/>
    <lineage>
        <taxon>Eukaryota</taxon>
        <taxon>Metazoa</taxon>
        <taxon>Ecdysozoa</taxon>
        <taxon>Nematoda</taxon>
        <taxon>Chromadorea</taxon>
        <taxon>Rhabditida</taxon>
        <taxon>Tylenchina</taxon>
        <taxon>Panagrolaimomorpha</taxon>
        <taxon>Strongyloidoidea</taxon>
        <taxon>Steinernematidae</taxon>
        <taxon>Steinernema</taxon>
    </lineage>
</organism>
<dbReference type="AlphaFoldDB" id="A0AA39LTD2"/>
<protein>
    <submittedName>
        <fullName evidence="1">Uncharacterized protein</fullName>
    </submittedName>
</protein>
<dbReference type="EMBL" id="JAUCMV010000003">
    <property type="protein sequence ID" value="KAK0408574.1"/>
    <property type="molecule type" value="Genomic_DNA"/>
</dbReference>
<comment type="caution">
    <text evidence="1">The sequence shown here is derived from an EMBL/GenBank/DDBJ whole genome shotgun (WGS) entry which is preliminary data.</text>
</comment>
<sequence>MLGLSVSKVLLFVSCIITFFYTISAVPVIGTVASLGDDCHERCMDYYYCMNYNEDEKACAWKKKDCTCNRG</sequence>